<accession>A0A3D8GRX3</accession>
<dbReference type="PANTHER" id="PTHR33392">
    <property type="entry name" value="POLYISOPRENYL-TEICHOIC ACID--PEPTIDOGLYCAN TEICHOIC ACID TRANSFERASE TAGU"/>
    <property type="match status" value="1"/>
</dbReference>
<comment type="subcellular location">
    <subcellularLocation>
        <location evidence="9">Cell membrane</location>
        <topology evidence="9">Single-pass type II membrane protein</topology>
    </subcellularLocation>
</comment>
<feature type="domain" description="Cell envelope-related transcriptional attenuator" evidence="10">
    <location>
        <begin position="84"/>
        <end position="226"/>
    </location>
</feature>
<comment type="pathway">
    <text evidence="9">Cell wall biogenesis.</text>
</comment>
<dbReference type="Proteomes" id="UP000257144">
    <property type="component" value="Unassembled WGS sequence"/>
</dbReference>
<keyword evidence="8 9" id="KW-0961">Cell wall biogenesis/degradation</keyword>
<dbReference type="NCBIfam" id="NF006897">
    <property type="entry name" value="PRK09379.1"/>
    <property type="match status" value="1"/>
</dbReference>
<organism evidence="11 12">
    <name type="scientific">Neobacillus piezotolerans</name>
    <dbReference type="NCBI Taxonomy" id="2259171"/>
    <lineage>
        <taxon>Bacteria</taxon>
        <taxon>Bacillati</taxon>
        <taxon>Bacillota</taxon>
        <taxon>Bacilli</taxon>
        <taxon>Bacillales</taxon>
        <taxon>Bacillaceae</taxon>
        <taxon>Neobacillus</taxon>
    </lineage>
</organism>
<dbReference type="GO" id="GO:0070726">
    <property type="term" value="P:cell wall assembly"/>
    <property type="evidence" value="ECO:0007669"/>
    <property type="project" value="UniProtKB-UniRule"/>
</dbReference>
<evidence type="ECO:0000256" key="2">
    <source>
        <dbReference type="ARBA" id="ARBA00022475"/>
    </source>
</evidence>
<dbReference type="RefSeq" id="WP_115452060.1">
    <property type="nucleotide sequence ID" value="NZ_QNQT01000003.1"/>
</dbReference>
<evidence type="ECO:0000256" key="9">
    <source>
        <dbReference type="HAMAP-Rule" id="MF_01140"/>
    </source>
</evidence>
<evidence type="ECO:0000256" key="6">
    <source>
        <dbReference type="ARBA" id="ARBA00022989"/>
    </source>
</evidence>
<dbReference type="AlphaFoldDB" id="A0A3D8GRX3"/>
<keyword evidence="7 9" id="KW-0472">Membrane</keyword>
<comment type="similarity">
    <text evidence="1 9">Belongs to the LytR/CpsA/Psr (LCP) family.</text>
</comment>
<feature type="topological domain" description="Extracellular" evidence="9">
    <location>
        <begin position="32"/>
        <end position="307"/>
    </location>
</feature>
<keyword evidence="3 9" id="KW-0808">Transferase</keyword>
<keyword evidence="2 9" id="KW-1003">Cell membrane</keyword>
<dbReference type="EC" id="2.7.8.-" evidence="9"/>
<keyword evidence="6 9" id="KW-1133">Transmembrane helix</keyword>
<dbReference type="Pfam" id="PF03816">
    <property type="entry name" value="LytR_cpsA_psr"/>
    <property type="match status" value="1"/>
</dbReference>
<evidence type="ECO:0000256" key="5">
    <source>
        <dbReference type="ARBA" id="ARBA00022968"/>
    </source>
</evidence>
<dbReference type="GO" id="GO:0016780">
    <property type="term" value="F:phosphotransferase activity, for other substituted phosphate groups"/>
    <property type="evidence" value="ECO:0007669"/>
    <property type="project" value="UniProtKB-UniRule"/>
</dbReference>
<evidence type="ECO:0000313" key="12">
    <source>
        <dbReference type="Proteomes" id="UP000257144"/>
    </source>
</evidence>
<evidence type="ECO:0000256" key="1">
    <source>
        <dbReference type="ARBA" id="ARBA00006068"/>
    </source>
</evidence>
<dbReference type="Gene3D" id="3.40.630.190">
    <property type="entry name" value="LCP protein"/>
    <property type="match status" value="1"/>
</dbReference>
<dbReference type="NCBIfam" id="TIGR00350">
    <property type="entry name" value="lytR_cpsA_psr"/>
    <property type="match status" value="1"/>
</dbReference>
<evidence type="ECO:0000256" key="7">
    <source>
        <dbReference type="ARBA" id="ARBA00023136"/>
    </source>
</evidence>
<feature type="topological domain" description="Cytoplasmic" evidence="9">
    <location>
        <begin position="1"/>
        <end position="10"/>
    </location>
</feature>
<sequence>MKMAGTKEKRLMLIALGCLVALFLAGGGYAFTVYHSISKATDKMHTPIKRVKSPKRIELVTLEKQQPISVLLLGVDEREGDRGRTDSMIVLTINPSLGSVKMVSIPRDTRTVIAGRGAEDKINHAYAFGGVEMAMETVEGFLDIPIDYYVKVNMEGFSGLVDAVGGVTVTNPFEFTYGEDLFSKGEITLDGESALNYSRMRYEDPRGDFGRQERQRAIIKAVLDKGASLPSLANFDKIFAELGRSIKTNLSFEQMVGIARNYKDAAKNIEQLELNGTGTKINAIYYYLVTDEERQRVQAELKQHLEL</sequence>
<keyword evidence="5 9" id="KW-0735">Signal-anchor</keyword>
<dbReference type="EMBL" id="QNQT01000003">
    <property type="protein sequence ID" value="RDU37233.1"/>
    <property type="molecule type" value="Genomic_DNA"/>
</dbReference>
<dbReference type="InterPro" id="IPR050922">
    <property type="entry name" value="LytR/CpsA/Psr_CW_biosynth"/>
</dbReference>
<dbReference type="GO" id="GO:0005886">
    <property type="term" value="C:plasma membrane"/>
    <property type="evidence" value="ECO:0007669"/>
    <property type="project" value="UniProtKB-SubCell"/>
</dbReference>
<dbReference type="PANTHER" id="PTHR33392:SF6">
    <property type="entry name" value="POLYISOPRENYL-TEICHOIC ACID--PEPTIDOGLYCAN TEICHOIC ACID TRANSFERASE TAGU"/>
    <property type="match status" value="1"/>
</dbReference>
<keyword evidence="12" id="KW-1185">Reference proteome</keyword>
<evidence type="ECO:0000256" key="3">
    <source>
        <dbReference type="ARBA" id="ARBA00022679"/>
    </source>
</evidence>
<name>A0A3D8GRX3_9BACI</name>
<comment type="caution">
    <text evidence="11">The sequence shown here is derived from an EMBL/GenBank/DDBJ whole genome shotgun (WGS) entry which is preliminary data.</text>
</comment>
<dbReference type="OrthoDB" id="27330at2"/>
<evidence type="ECO:0000313" key="11">
    <source>
        <dbReference type="EMBL" id="RDU37233.1"/>
    </source>
</evidence>
<evidence type="ECO:0000256" key="4">
    <source>
        <dbReference type="ARBA" id="ARBA00022692"/>
    </source>
</evidence>
<dbReference type="HAMAP" id="MF_01140">
    <property type="entry name" value="TagU_transferase"/>
    <property type="match status" value="1"/>
</dbReference>
<keyword evidence="4 9" id="KW-0812">Transmembrane</keyword>
<dbReference type="InterPro" id="IPR023734">
    <property type="entry name" value="TagU"/>
</dbReference>
<gene>
    <name evidence="9" type="primary">tagU</name>
    <name evidence="11" type="ORF">DRW41_10030</name>
</gene>
<evidence type="ECO:0000256" key="8">
    <source>
        <dbReference type="ARBA" id="ARBA00023316"/>
    </source>
</evidence>
<comment type="function">
    <text evidence="9">May catalyze the final step in cell wall teichoic acid biosynthesis, the transfer of the anionic cell wall polymers (APs) from their lipid-linked precursor to the cell wall peptidoglycan (PG).</text>
</comment>
<protein>
    <recommendedName>
        <fullName evidence="9">Polyisoprenyl-teichoic acid--peptidoglycan teichoic acid transferase TagU</fullName>
        <ecNumber evidence="9">2.7.8.-</ecNumber>
    </recommendedName>
</protein>
<proteinExistence type="inferred from homology"/>
<reference evidence="11 12" key="1">
    <citation type="submission" date="2018-07" db="EMBL/GenBank/DDBJ databases">
        <title>Bacillus sp. YLB-04 draft genome sequence.</title>
        <authorList>
            <person name="Yu L."/>
            <person name="Tang X."/>
        </authorList>
    </citation>
    <scope>NUCLEOTIDE SEQUENCE [LARGE SCALE GENOMIC DNA]</scope>
    <source>
        <strain evidence="11 12">YLB-04</strain>
    </source>
</reference>
<evidence type="ECO:0000259" key="10">
    <source>
        <dbReference type="Pfam" id="PF03816"/>
    </source>
</evidence>
<dbReference type="InterPro" id="IPR004474">
    <property type="entry name" value="LytR_CpsA_psr"/>
</dbReference>